<feature type="non-terminal residue" evidence="2">
    <location>
        <position position="276"/>
    </location>
</feature>
<accession>A0A368FU11</accession>
<keyword evidence="3" id="KW-1185">Reference proteome</keyword>
<comment type="caution">
    <text evidence="2">The sequence shown here is derived from an EMBL/GenBank/DDBJ whole genome shotgun (WGS) entry which is preliminary data.</text>
</comment>
<evidence type="ECO:0000259" key="1">
    <source>
        <dbReference type="Pfam" id="PF01683"/>
    </source>
</evidence>
<dbReference type="InterPro" id="IPR052740">
    <property type="entry name" value="CE4"/>
</dbReference>
<dbReference type="Proteomes" id="UP000252519">
    <property type="component" value="Unassembled WGS sequence"/>
</dbReference>
<dbReference type="InterPro" id="IPR006149">
    <property type="entry name" value="EB_dom"/>
</dbReference>
<dbReference type="Pfam" id="PF01683">
    <property type="entry name" value="EB"/>
    <property type="match status" value="1"/>
</dbReference>
<dbReference type="AlphaFoldDB" id="A0A368FU11"/>
<proteinExistence type="predicted"/>
<dbReference type="PANTHER" id="PTHR45985:SF11">
    <property type="entry name" value="EGF-LIKE DOMAIN-CONTAINING PROTEIN"/>
    <property type="match status" value="1"/>
</dbReference>
<evidence type="ECO:0000313" key="2">
    <source>
        <dbReference type="EMBL" id="RCN34285.1"/>
    </source>
</evidence>
<dbReference type="EMBL" id="JOJR01000801">
    <property type="protein sequence ID" value="RCN34285.1"/>
    <property type="molecule type" value="Genomic_DNA"/>
</dbReference>
<dbReference type="STRING" id="29170.A0A368FU11"/>
<gene>
    <name evidence="2" type="ORF">ANCCAN_19860</name>
</gene>
<name>A0A368FU11_ANCCA</name>
<protein>
    <submittedName>
        <fullName evidence="2">EB module</fullName>
    </submittedName>
</protein>
<dbReference type="OrthoDB" id="504708at2759"/>
<reference evidence="2 3" key="1">
    <citation type="submission" date="2014-10" db="EMBL/GenBank/DDBJ databases">
        <title>Draft genome of the hookworm Ancylostoma caninum.</title>
        <authorList>
            <person name="Mitreva M."/>
        </authorList>
    </citation>
    <scope>NUCLEOTIDE SEQUENCE [LARGE SCALE GENOMIC DNA]</scope>
    <source>
        <strain evidence="2 3">Baltimore</strain>
    </source>
</reference>
<dbReference type="PANTHER" id="PTHR45985">
    <property type="match status" value="1"/>
</dbReference>
<evidence type="ECO:0000313" key="3">
    <source>
        <dbReference type="Proteomes" id="UP000252519"/>
    </source>
</evidence>
<organism evidence="2 3">
    <name type="scientific">Ancylostoma caninum</name>
    <name type="common">Dog hookworm</name>
    <dbReference type="NCBI Taxonomy" id="29170"/>
    <lineage>
        <taxon>Eukaryota</taxon>
        <taxon>Metazoa</taxon>
        <taxon>Ecdysozoa</taxon>
        <taxon>Nematoda</taxon>
        <taxon>Chromadorea</taxon>
        <taxon>Rhabditida</taxon>
        <taxon>Rhabditina</taxon>
        <taxon>Rhabditomorpha</taxon>
        <taxon>Strongyloidea</taxon>
        <taxon>Ancylostomatidae</taxon>
        <taxon>Ancylostomatinae</taxon>
        <taxon>Ancylostoma</taxon>
    </lineage>
</organism>
<sequence>MVLSHSSGGIEWNLQAGAGQAVLFVHLRCSTANPLACFSEPPPSPPRPHPEMLVEMLTLRTLVNKWYQRSSSRVRPLCWSFYTLERATTFGGSRTETPHSSSELGASDVGLNLPCNREMDGLLAADPDGNPSAFLSCQSNGAGSTGYWERRVCPDEMVFDFINQRCQQRKHRKQPMLNIARPGQSCRDNEMCIGGSLCTLPIALCLCPGELEEKDGECVLPASATIQIEKVGIGALCSDLAECDHGSTCVMGRCACVAPLVQHEGRCVLRQERKEV</sequence>
<feature type="domain" description="EB" evidence="1">
    <location>
        <begin position="161"/>
        <end position="218"/>
    </location>
</feature>